<organism evidence="2 3">
    <name type="scientific">Bifidobacterium myosotis</name>
    <dbReference type="NCBI Taxonomy" id="1630166"/>
    <lineage>
        <taxon>Bacteria</taxon>
        <taxon>Bacillati</taxon>
        <taxon>Actinomycetota</taxon>
        <taxon>Actinomycetes</taxon>
        <taxon>Bifidobacteriales</taxon>
        <taxon>Bifidobacteriaceae</taxon>
        <taxon>Bifidobacterium</taxon>
    </lineage>
</organism>
<feature type="region of interest" description="Disordered" evidence="1">
    <location>
        <begin position="1"/>
        <end position="38"/>
    </location>
</feature>
<name>A0A261FRP2_9BIFI</name>
<sequence>MSSDGDRDDLGRFVSGNQPKTGFHTNPERRNTFPTRGRSFELTARRYLDMTDEQIRVELEKAERGSLTQTEQLVIQLLSRAKDGSDPVRQLKALRELLDRAEGRPRQSVDATLGRPEPPEINITFA</sequence>
<dbReference type="AlphaFoldDB" id="A0A261FRP2"/>
<gene>
    <name evidence="2" type="ORF">BMYO_0169</name>
</gene>
<accession>A0A261FRP2</accession>
<evidence type="ECO:0008006" key="4">
    <source>
        <dbReference type="Google" id="ProtNLM"/>
    </source>
</evidence>
<reference evidence="2 3" key="1">
    <citation type="journal article" date="2017" name="BMC Genomics">
        <title>Comparative genomic and phylogenomic analyses of the Bifidobacteriaceae family.</title>
        <authorList>
            <person name="Lugli G.A."/>
            <person name="Milani C."/>
            <person name="Turroni F."/>
            <person name="Duranti S."/>
            <person name="Mancabelli L."/>
            <person name="Mangifesta M."/>
            <person name="Ferrario C."/>
            <person name="Modesto M."/>
            <person name="Mattarelli P."/>
            <person name="Jiri K."/>
            <person name="van Sinderen D."/>
            <person name="Ventura M."/>
        </authorList>
    </citation>
    <scope>NUCLEOTIDE SEQUENCE [LARGE SCALE GENOMIC DNA]</scope>
    <source>
        <strain evidence="2 3">DSM 100196</strain>
    </source>
</reference>
<feature type="compositionally biased region" description="Polar residues" evidence="1">
    <location>
        <begin position="15"/>
        <end position="24"/>
    </location>
</feature>
<comment type="caution">
    <text evidence="2">The sequence shown here is derived from an EMBL/GenBank/DDBJ whole genome shotgun (WGS) entry which is preliminary data.</text>
</comment>
<protein>
    <recommendedName>
        <fullName evidence="4">DUF5681 domain-containing protein</fullName>
    </recommendedName>
</protein>
<keyword evidence="3" id="KW-1185">Reference proteome</keyword>
<evidence type="ECO:0000313" key="2">
    <source>
        <dbReference type="EMBL" id="OZG61655.1"/>
    </source>
</evidence>
<dbReference type="EMBL" id="MWWW01000002">
    <property type="protein sequence ID" value="OZG61655.1"/>
    <property type="molecule type" value="Genomic_DNA"/>
</dbReference>
<evidence type="ECO:0000313" key="3">
    <source>
        <dbReference type="Proteomes" id="UP000216871"/>
    </source>
</evidence>
<dbReference type="Proteomes" id="UP000216871">
    <property type="component" value="Unassembled WGS sequence"/>
</dbReference>
<feature type="compositionally biased region" description="Basic and acidic residues" evidence="1">
    <location>
        <begin position="1"/>
        <end position="11"/>
    </location>
</feature>
<evidence type="ECO:0000256" key="1">
    <source>
        <dbReference type="SAM" id="MobiDB-lite"/>
    </source>
</evidence>
<feature type="region of interest" description="Disordered" evidence="1">
    <location>
        <begin position="101"/>
        <end position="126"/>
    </location>
</feature>
<proteinExistence type="predicted"/>